<name>A0A6G7VM17_9RHOB</name>
<dbReference type="GO" id="GO:0003824">
    <property type="term" value="F:catalytic activity"/>
    <property type="evidence" value="ECO:0007669"/>
    <property type="project" value="UniProtKB-ARBA"/>
</dbReference>
<sequence>MIRAVIFDCDGVLVDSERLTNRVIRDNLAQRGLDWPVERIMTSFVGGTVAGVGEVARASGARIESGWLDTIYAEIYAVLEQEVTPVPGAVDVLDWLDARAIPYAIGSNGPERKMQITLARCGFADRLQGRVLSAVALGAPKPAPDVYLAAADLLGVAPEHVVVVEDSATGARAAQAAGMACYGFAPDDDGAGLSAVGAMPFHAMRDLQHLLPI</sequence>
<dbReference type="InterPro" id="IPR023214">
    <property type="entry name" value="HAD_sf"/>
</dbReference>
<evidence type="ECO:0000256" key="2">
    <source>
        <dbReference type="ARBA" id="ARBA00006171"/>
    </source>
</evidence>
<gene>
    <name evidence="5" type="ORF">G8E03_08720</name>
</gene>
<evidence type="ECO:0000313" key="6">
    <source>
        <dbReference type="Proteomes" id="UP000500791"/>
    </source>
</evidence>
<dbReference type="RefSeq" id="WP_166190727.1">
    <property type="nucleotide sequence ID" value="NZ_CP049811.1"/>
</dbReference>
<dbReference type="Pfam" id="PF00702">
    <property type="entry name" value="Hydrolase"/>
    <property type="match status" value="1"/>
</dbReference>
<dbReference type="Gene3D" id="1.10.150.240">
    <property type="entry name" value="Putative phosphatase, domain 2"/>
    <property type="match status" value="1"/>
</dbReference>
<dbReference type="AlphaFoldDB" id="A0A6G7VM17"/>
<organism evidence="5 6">
    <name type="scientific">Pontivivens nitratireducens</name>
    <dbReference type="NCBI Taxonomy" id="2758038"/>
    <lineage>
        <taxon>Bacteria</taxon>
        <taxon>Pseudomonadati</taxon>
        <taxon>Pseudomonadota</taxon>
        <taxon>Alphaproteobacteria</taxon>
        <taxon>Rhodobacterales</taxon>
        <taxon>Paracoccaceae</taxon>
        <taxon>Pontivivens</taxon>
    </lineage>
</organism>
<dbReference type="NCBIfam" id="TIGR01509">
    <property type="entry name" value="HAD-SF-IA-v3"/>
    <property type="match status" value="1"/>
</dbReference>
<dbReference type="InterPro" id="IPR036412">
    <property type="entry name" value="HAD-like_sf"/>
</dbReference>
<dbReference type="SFLD" id="SFLDG01129">
    <property type="entry name" value="C1.5:_HAD__Beta-PGM__Phosphata"/>
    <property type="match status" value="1"/>
</dbReference>
<dbReference type="InterPro" id="IPR051600">
    <property type="entry name" value="Beta-PGM-like"/>
</dbReference>
<comment type="similarity">
    <text evidence="2">Belongs to the HAD-like hydrolase superfamily. CbbY/CbbZ/Gph/YieH family.</text>
</comment>
<protein>
    <submittedName>
        <fullName evidence="5">HAD family phosphatase</fullName>
    </submittedName>
</protein>
<dbReference type="InterPro" id="IPR006439">
    <property type="entry name" value="HAD-SF_hydro_IA"/>
</dbReference>
<dbReference type="KEGG" id="mon:G8E03_08720"/>
<dbReference type="Gene3D" id="3.40.50.1000">
    <property type="entry name" value="HAD superfamily/HAD-like"/>
    <property type="match status" value="1"/>
</dbReference>
<dbReference type="GO" id="GO:0046872">
    <property type="term" value="F:metal ion binding"/>
    <property type="evidence" value="ECO:0007669"/>
    <property type="project" value="UniProtKB-KW"/>
</dbReference>
<accession>A0A6G7VM17</accession>
<keyword evidence="4" id="KW-0460">Magnesium</keyword>
<dbReference type="PRINTS" id="PR00413">
    <property type="entry name" value="HADHALOGNASE"/>
</dbReference>
<keyword evidence="3" id="KW-0479">Metal-binding</keyword>
<dbReference type="SUPFAM" id="SSF56784">
    <property type="entry name" value="HAD-like"/>
    <property type="match status" value="1"/>
</dbReference>
<dbReference type="EMBL" id="CP049811">
    <property type="protein sequence ID" value="QIK40837.1"/>
    <property type="molecule type" value="Genomic_DNA"/>
</dbReference>
<evidence type="ECO:0000256" key="3">
    <source>
        <dbReference type="ARBA" id="ARBA00022723"/>
    </source>
</evidence>
<dbReference type="PANTHER" id="PTHR46193">
    <property type="entry name" value="6-PHOSPHOGLUCONATE PHOSPHATASE"/>
    <property type="match status" value="1"/>
</dbReference>
<dbReference type="SFLD" id="SFLDS00003">
    <property type="entry name" value="Haloacid_Dehalogenase"/>
    <property type="match status" value="1"/>
</dbReference>
<dbReference type="PANTHER" id="PTHR46193:SF10">
    <property type="entry name" value="6-PHOSPHOGLUCONATE PHOSPHATASE"/>
    <property type="match status" value="1"/>
</dbReference>
<dbReference type="SFLD" id="SFLDG01135">
    <property type="entry name" value="C1.5.6:_HAD__Beta-PGM__Phospha"/>
    <property type="match status" value="1"/>
</dbReference>
<keyword evidence="6" id="KW-1185">Reference proteome</keyword>
<reference evidence="5 6" key="1">
    <citation type="submission" date="2020-03" db="EMBL/GenBank/DDBJ databases">
        <title>Complete genome sequence of Monaibacterium sp. ALG8 with diverse plasmids.</title>
        <authorList>
            <person name="Sun C."/>
        </authorList>
    </citation>
    <scope>NUCLEOTIDE SEQUENCE [LARGE SCALE GENOMIC DNA]</scope>
    <source>
        <strain evidence="5 6">ALG8</strain>
    </source>
</reference>
<proteinExistence type="inferred from homology"/>
<evidence type="ECO:0000313" key="5">
    <source>
        <dbReference type="EMBL" id="QIK40837.1"/>
    </source>
</evidence>
<dbReference type="InterPro" id="IPR023198">
    <property type="entry name" value="PGP-like_dom2"/>
</dbReference>
<evidence type="ECO:0000256" key="4">
    <source>
        <dbReference type="ARBA" id="ARBA00022842"/>
    </source>
</evidence>
<evidence type="ECO:0000256" key="1">
    <source>
        <dbReference type="ARBA" id="ARBA00001946"/>
    </source>
</evidence>
<dbReference type="Proteomes" id="UP000500791">
    <property type="component" value="Chromosome"/>
</dbReference>
<comment type="cofactor">
    <cofactor evidence="1">
        <name>Mg(2+)</name>
        <dbReference type="ChEBI" id="CHEBI:18420"/>
    </cofactor>
</comment>